<keyword evidence="1" id="KW-0472">Membrane</keyword>
<evidence type="ECO:0000313" key="2">
    <source>
        <dbReference type="EMBL" id="APE37195.1"/>
    </source>
</evidence>
<sequence length="77" mass="8060">MVIAEPLPAQVLAPLTQLVNWLAWFVLLLCVARATFVGGQLALRIYREEAIEGFIGSLAAAALLGSASALAIAILPT</sequence>
<dbReference type="AlphaFoldDB" id="A0A1J0VYQ1"/>
<dbReference type="EMBL" id="CP018082">
    <property type="protein sequence ID" value="APE37195.1"/>
    <property type="molecule type" value="Genomic_DNA"/>
</dbReference>
<keyword evidence="3" id="KW-1185">Reference proteome</keyword>
<protein>
    <submittedName>
        <fullName evidence="2">Uncharacterized protein</fullName>
    </submittedName>
</protein>
<accession>A0A1J0VYQ1</accession>
<name>A0A1J0VYQ1_9NOCA</name>
<organism evidence="2 3">
    <name type="scientific">Nocardia mangyaensis</name>
    <dbReference type="NCBI Taxonomy" id="2213200"/>
    <lineage>
        <taxon>Bacteria</taxon>
        <taxon>Bacillati</taxon>
        <taxon>Actinomycetota</taxon>
        <taxon>Actinomycetes</taxon>
        <taxon>Mycobacteriales</taxon>
        <taxon>Nocardiaceae</taxon>
        <taxon>Nocardia</taxon>
    </lineage>
</organism>
<feature type="transmembrane region" description="Helical" evidence="1">
    <location>
        <begin position="21"/>
        <end position="43"/>
    </location>
</feature>
<keyword evidence="1" id="KW-0812">Transmembrane</keyword>
<evidence type="ECO:0000256" key="1">
    <source>
        <dbReference type="SAM" id="Phobius"/>
    </source>
</evidence>
<gene>
    <name evidence="2" type="ORF">BOX37_28340</name>
</gene>
<proteinExistence type="predicted"/>
<dbReference type="Proteomes" id="UP000183810">
    <property type="component" value="Chromosome"/>
</dbReference>
<evidence type="ECO:0000313" key="3">
    <source>
        <dbReference type="Proteomes" id="UP000183810"/>
    </source>
</evidence>
<feature type="transmembrane region" description="Helical" evidence="1">
    <location>
        <begin position="55"/>
        <end position="75"/>
    </location>
</feature>
<reference evidence="2" key="1">
    <citation type="submission" date="2016-11" db="EMBL/GenBank/DDBJ databases">
        <authorList>
            <person name="Jaros S."/>
            <person name="Januszkiewicz K."/>
            <person name="Wedrychowicz H."/>
        </authorList>
    </citation>
    <scope>NUCLEOTIDE SEQUENCE [LARGE SCALE GENOMIC DNA]</scope>
    <source>
        <strain evidence="2">Y48</strain>
    </source>
</reference>
<keyword evidence="1" id="KW-1133">Transmembrane helix</keyword>
<dbReference type="KEGG" id="nsl:BOX37_28340"/>